<feature type="domain" description="Histidine kinase/HSP90-like ATPase" evidence="2">
    <location>
        <begin position="198"/>
        <end position="309"/>
    </location>
</feature>
<dbReference type="Pfam" id="PF14417">
    <property type="entry name" value="MEDS"/>
    <property type="match status" value="1"/>
</dbReference>
<dbReference type="EMBL" id="FNON01000005">
    <property type="protein sequence ID" value="SDY44346.1"/>
    <property type="molecule type" value="Genomic_DNA"/>
</dbReference>
<dbReference type="NCBIfam" id="NF041045">
    <property type="entry name" value="RsbA_anti_sig"/>
    <property type="match status" value="1"/>
</dbReference>
<evidence type="ECO:0000259" key="3">
    <source>
        <dbReference type="Pfam" id="PF14417"/>
    </source>
</evidence>
<dbReference type="Gene3D" id="3.30.565.10">
    <property type="entry name" value="Histidine kinase-like ATPase, C-terminal domain"/>
    <property type="match status" value="1"/>
</dbReference>
<keyword evidence="4" id="KW-0808">Transferase</keyword>
<evidence type="ECO:0000313" key="4">
    <source>
        <dbReference type="EMBL" id="SDY44346.1"/>
    </source>
</evidence>
<feature type="domain" description="MEDS" evidence="3">
    <location>
        <begin position="16"/>
        <end position="159"/>
    </location>
</feature>
<dbReference type="InterPro" id="IPR050267">
    <property type="entry name" value="Anti-sigma-factor_SerPK"/>
</dbReference>
<accession>A0A1H3JWN8</accession>
<proteinExistence type="predicted"/>
<organism evidence="4 5">
    <name type="scientific">Amycolatopsis xylanica</name>
    <dbReference type="NCBI Taxonomy" id="589385"/>
    <lineage>
        <taxon>Bacteria</taxon>
        <taxon>Bacillati</taxon>
        <taxon>Actinomycetota</taxon>
        <taxon>Actinomycetes</taxon>
        <taxon>Pseudonocardiales</taxon>
        <taxon>Pseudonocardiaceae</taxon>
        <taxon>Amycolatopsis</taxon>
    </lineage>
</organism>
<dbReference type="InterPro" id="IPR047718">
    <property type="entry name" value="RsbA-like_anti_sig"/>
</dbReference>
<keyword evidence="5" id="KW-1185">Reference proteome</keyword>
<dbReference type="PANTHER" id="PTHR35526">
    <property type="entry name" value="ANTI-SIGMA-F FACTOR RSBW-RELATED"/>
    <property type="match status" value="1"/>
</dbReference>
<evidence type="ECO:0000313" key="5">
    <source>
        <dbReference type="Proteomes" id="UP000199515"/>
    </source>
</evidence>
<dbReference type="STRING" id="589385.SAMN05421504_105569"/>
<dbReference type="PANTHER" id="PTHR35526:SF3">
    <property type="entry name" value="ANTI-SIGMA-F FACTOR RSBW"/>
    <property type="match status" value="1"/>
</dbReference>
<dbReference type="InterPro" id="IPR036890">
    <property type="entry name" value="HATPase_C_sf"/>
</dbReference>
<reference evidence="4 5" key="1">
    <citation type="submission" date="2016-10" db="EMBL/GenBank/DDBJ databases">
        <authorList>
            <person name="de Groot N.N."/>
        </authorList>
    </citation>
    <scope>NUCLEOTIDE SEQUENCE [LARGE SCALE GENOMIC DNA]</scope>
    <source>
        <strain evidence="4 5">CPCC 202699</strain>
    </source>
</reference>
<protein>
    <submittedName>
        <fullName evidence="4">Anti-sigma regulatory factor (Ser/Thr protein kinase)</fullName>
    </submittedName>
</protein>
<sequence>MTSMATVEAAANPFVHPALFYRGPREYLAGTIPFILDGLALGEPVAVSVPGPNLDLIRGGLGDAAGEVLLLDMTEEGRNPGRIIPGVLRAFADRHTGTRVRIIGEPIWPERSESEYPACAAHEALINHAFAGRRVTILCPYDVDRLKPLVLDDALRTHPVVIDVSGEHESGHYAPDEVISGYNVPLPEPGEAFSLAVDLTGLKALRVFAAEHARLAGLGEDRVGDVVLVASELAANSIVHARDRASIRIWREDRHLVCESADHGHLADPLAGKRPARPGQLGGRGLLLVNQLADLVRVYSVPGSTVIRAWFRR</sequence>
<dbReference type="SUPFAM" id="SSF55874">
    <property type="entry name" value="ATPase domain of HSP90 chaperone/DNA topoisomerase II/histidine kinase"/>
    <property type="match status" value="1"/>
</dbReference>
<evidence type="ECO:0000259" key="2">
    <source>
        <dbReference type="Pfam" id="PF13581"/>
    </source>
</evidence>
<dbReference type="InterPro" id="IPR025847">
    <property type="entry name" value="MEDS_domain"/>
</dbReference>
<dbReference type="Proteomes" id="UP000199515">
    <property type="component" value="Unassembled WGS sequence"/>
</dbReference>
<dbReference type="Pfam" id="PF13581">
    <property type="entry name" value="HATPase_c_2"/>
    <property type="match status" value="1"/>
</dbReference>
<keyword evidence="1" id="KW-0723">Serine/threonine-protein kinase</keyword>
<keyword evidence="4" id="KW-0418">Kinase</keyword>
<evidence type="ECO:0000256" key="1">
    <source>
        <dbReference type="ARBA" id="ARBA00022527"/>
    </source>
</evidence>
<name>A0A1H3JWN8_9PSEU</name>
<gene>
    <name evidence="4" type="ORF">SAMN05421504_105569</name>
</gene>
<dbReference type="GO" id="GO:0004674">
    <property type="term" value="F:protein serine/threonine kinase activity"/>
    <property type="evidence" value="ECO:0007669"/>
    <property type="project" value="UniProtKB-KW"/>
</dbReference>
<dbReference type="CDD" id="cd16936">
    <property type="entry name" value="HATPase_RsbW-like"/>
    <property type="match status" value="1"/>
</dbReference>
<dbReference type="InterPro" id="IPR003594">
    <property type="entry name" value="HATPase_dom"/>
</dbReference>
<dbReference type="AlphaFoldDB" id="A0A1H3JWN8"/>